<organism evidence="6 7">
    <name type="scientific">Rhodoferax lacus</name>
    <dbReference type="NCBI Taxonomy" id="2184758"/>
    <lineage>
        <taxon>Bacteria</taxon>
        <taxon>Pseudomonadati</taxon>
        <taxon>Pseudomonadota</taxon>
        <taxon>Betaproteobacteria</taxon>
        <taxon>Burkholderiales</taxon>
        <taxon>Comamonadaceae</taxon>
        <taxon>Rhodoferax</taxon>
    </lineage>
</organism>
<evidence type="ECO:0000256" key="2">
    <source>
        <dbReference type="ARBA" id="ARBA00022692"/>
    </source>
</evidence>
<dbReference type="Proteomes" id="UP000260665">
    <property type="component" value="Unassembled WGS sequence"/>
</dbReference>
<evidence type="ECO:0000256" key="4">
    <source>
        <dbReference type="ARBA" id="ARBA00023136"/>
    </source>
</evidence>
<dbReference type="GO" id="GO:0016020">
    <property type="term" value="C:membrane"/>
    <property type="evidence" value="ECO:0007669"/>
    <property type="project" value="UniProtKB-SubCell"/>
</dbReference>
<dbReference type="GO" id="GO:0051119">
    <property type="term" value="F:sugar transmembrane transporter activity"/>
    <property type="evidence" value="ECO:0007669"/>
    <property type="project" value="InterPro"/>
</dbReference>
<keyword evidence="2 5" id="KW-0812">Transmembrane</keyword>
<dbReference type="OrthoDB" id="122062at2"/>
<dbReference type="NCBIfam" id="NF037968">
    <property type="entry name" value="SemiSWEET_2"/>
    <property type="match status" value="1"/>
</dbReference>
<evidence type="ECO:0008006" key="8">
    <source>
        <dbReference type="Google" id="ProtNLM"/>
    </source>
</evidence>
<name>A0A3E1RF09_9BURK</name>
<dbReference type="InterPro" id="IPR047662">
    <property type="entry name" value="SemiSWEET"/>
</dbReference>
<accession>A0A3E1RF09</accession>
<dbReference type="RefSeq" id="WP_117174229.1">
    <property type="nucleotide sequence ID" value="NZ_QFZK01000002.1"/>
</dbReference>
<proteinExistence type="predicted"/>
<evidence type="ECO:0000256" key="5">
    <source>
        <dbReference type="SAM" id="Phobius"/>
    </source>
</evidence>
<comment type="subcellular location">
    <subcellularLocation>
        <location evidence="1">Membrane</location>
        <topology evidence="1">Multi-pass membrane protein</topology>
    </subcellularLocation>
</comment>
<dbReference type="Pfam" id="PF04193">
    <property type="entry name" value="PQ-loop"/>
    <property type="match status" value="1"/>
</dbReference>
<evidence type="ECO:0000313" key="6">
    <source>
        <dbReference type="EMBL" id="RFO97853.1"/>
    </source>
</evidence>
<keyword evidence="3 5" id="KW-1133">Transmembrane helix</keyword>
<feature type="transmembrane region" description="Helical" evidence="5">
    <location>
        <begin position="62"/>
        <end position="82"/>
    </location>
</feature>
<feature type="transmembrane region" description="Helical" evidence="5">
    <location>
        <begin position="37"/>
        <end position="56"/>
    </location>
</feature>
<dbReference type="Gene3D" id="1.20.1280.290">
    <property type="match status" value="1"/>
</dbReference>
<sequence>MLDSSSVGFVAAVSTTLSFVPQVVQSYRSRDVSGISLGMYSFFTFGVALWLVYGLMTRDWPVIVANALTLVLALSILALKMASLKKEASKKPLAG</sequence>
<evidence type="ECO:0000256" key="1">
    <source>
        <dbReference type="ARBA" id="ARBA00004141"/>
    </source>
</evidence>
<keyword evidence="4 5" id="KW-0472">Membrane</keyword>
<dbReference type="AlphaFoldDB" id="A0A3E1RF09"/>
<protein>
    <recommendedName>
        <fullName evidence="8">Glutathione synthetase</fullName>
    </recommendedName>
</protein>
<dbReference type="InterPro" id="IPR006603">
    <property type="entry name" value="PQ-loop_rpt"/>
</dbReference>
<evidence type="ECO:0000256" key="3">
    <source>
        <dbReference type="ARBA" id="ARBA00022989"/>
    </source>
</evidence>
<reference evidence="6 7" key="1">
    <citation type="submission" date="2018-05" db="EMBL/GenBank/DDBJ databases">
        <title>Rhodoferax soyangensis sp.nov., isolated from an oligotrophic freshwater lake.</title>
        <authorList>
            <person name="Park M."/>
        </authorList>
    </citation>
    <scope>NUCLEOTIDE SEQUENCE [LARGE SCALE GENOMIC DNA]</scope>
    <source>
        <strain evidence="6 7">IMCC26218</strain>
    </source>
</reference>
<dbReference type="EMBL" id="QFZK01000002">
    <property type="protein sequence ID" value="RFO97853.1"/>
    <property type="molecule type" value="Genomic_DNA"/>
</dbReference>
<comment type="caution">
    <text evidence="6">The sequence shown here is derived from an EMBL/GenBank/DDBJ whole genome shotgun (WGS) entry which is preliminary data.</text>
</comment>
<evidence type="ECO:0000313" key="7">
    <source>
        <dbReference type="Proteomes" id="UP000260665"/>
    </source>
</evidence>
<keyword evidence="7" id="KW-1185">Reference proteome</keyword>
<gene>
    <name evidence="6" type="ORF">DIC66_03750</name>
</gene>